<protein>
    <submittedName>
        <fullName evidence="1">Uncharacterized protein</fullName>
    </submittedName>
</protein>
<evidence type="ECO:0000313" key="2">
    <source>
        <dbReference type="Proteomes" id="UP000254405"/>
    </source>
</evidence>
<proteinExistence type="predicted"/>
<sequence length="41" mass="4873">MNKDEIENISNRPEVLYSIPFYKDLPPLPLKIDLVVWLVIF</sequence>
<evidence type="ECO:0000313" key="1">
    <source>
        <dbReference type="EMBL" id="STI75189.1"/>
    </source>
</evidence>
<accession>A0A376TF97</accession>
<reference evidence="1 2" key="1">
    <citation type="submission" date="2018-06" db="EMBL/GenBank/DDBJ databases">
        <authorList>
            <consortium name="Pathogen Informatics"/>
            <person name="Doyle S."/>
        </authorList>
    </citation>
    <scope>NUCLEOTIDE SEQUENCE [LARGE SCALE GENOMIC DNA]</scope>
    <source>
        <strain evidence="1 2">NCTC8985</strain>
    </source>
</reference>
<name>A0A376TF97_ECOLX</name>
<dbReference type="AlphaFoldDB" id="A0A376TF97"/>
<dbReference type="EMBL" id="UGCO01000001">
    <property type="protein sequence ID" value="STI75189.1"/>
    <property type="molecule type" value="Genomic_DNA"/>
</dbReference>
<dbReference type="Proteomes" id="UP000254405">
    <property type="component" value="Unassembled WGS sequence"/>
</dbReference>
<organism evidence="1 2">
    <name type="scientific">Escherichia coli</name>
    <dbReference type="NCBI Taxonomy" id="562"/>
    <lineage>
        <taxon>Bacteria</taxon>
        <taxon>Pseudomonadati</taxon>
        <taxon>Pseudomonadota</taxon>
        <taxon>Gammaproteobacteria</taxon>
        <taxon>Enterobacterales</taxon>
        <taxon>Enterobacteriaceae</taxon>
        <taxon>Escherichia</taxon>
    </lineage>
</organism>
<gene>
    <name evidence="1" type="ORF">NCTC8985_00398</name>
</gene>